<evidence type="ECO:0008006" key="3">
    <source>
        <dbReference type="Google" id="ProtNLM"/>
    </source>
</evidence>
<accession>H8KT18</accession>
<dbReference type="RefSeq" id="WP_014678817.1">
    <property type="nucleotide sequence ID" value="NC_017770.1"/>
</dbReference>
<evidence type="ECO:0000313" key="2">
    <source>
        <dbReference type="Proteomes" id="UP000007590"/>
    </source>
</evidence>
<reference evidence="1" key="1">
    <citation type="submission" date="2012-02" db="EMBL/GenBank/DDBJ databases">
        <title>The complete genome of Solitalea canadensis DSM 3403.</title>
        <authorList>
            <consortium name="US DOE Joint Genome Institute (JGI-PGF)"/>
            <person name="Lucas S."/>
            <person name="Copeland A."/>
            <person name="Lapidus A."/>
            <person name="Glavina del Rio T."/>
            <person name="Dalin E."/>
            <person name="Tice H."/>
            <person name="Bruce D."/>
            <person name="Goodwin L."/>
            <person name="Pitluck S."/>
            <person name="Peters L."/>
            <person name="Ovchinnikova G."/>
            <person name="Lu M."/>
            <person name="Kyrpides N."/>
            <person name="Mavromatis K."/>
            <person name="Ivanova N."/>
            <person name="Brettin T."/>
            <person name="Detter J.C."/>
            <person name="Han C."/>
            <person name="Larimer F."/>
            <person name="Land M."/>
            <person name="Hauser L."/>
            <person name="Markowitz V."/>
            <person name="Cheng J.-F."/>
            <person name="Hugenholtz P."/>
            <person name="Woyke T."/>
            <person name="Wu D."/>
            <person name="Spring S."/>
            <person name="Schroeder M."/>
            <person name="Kopitz M."/>
            <person name="Brambilla E."/>
            <person name="Klenk H.-P."/>
            <person name="Eisen J.A."/>
        </authorList>
    </citation>
    <scope>NUCLEOTIDE SEQUENCE</scope>
    <source>
        <strain evidence="1">DSM 3403</strain>
    </source>
</reference>
<evidence type="ECO:0000313" key="1">
    <source>
        <dbReference type="EMBL" id="AFD05589.1"/>
    </source>
</evidence>
<dbReference type="eggNOG" id="ENOG5032ZKD">
    <property type="taxonomic scope" value="Bacteria"/>
</dbReference>
<dbReference type="EMBL" id="CP003349">
    <property type="protein sequence ID" value="AFD05589.1"/>
    <property type="molecule type" value="Genomic_DNA"/>
</dbReference>
<dbReference type="AlphaFoldDB" id="H8KT18"/>
<sequence length="142" mass="16440">MWTCPLCSQKFLHQNQTHSCNDRTIESFLEGKSIHTIGLYNTFINEYASIGDFVLHPAKSKIGLAAKIRFCSIIRLGKDFIDVVFHLNKLYNDTLCFHKAGQIPGSNTFNHHCRIYRVEDINEELKMYMKIALNLGEKKMQE</sequence>
<gene>
    <name evidence="1" type="ordered locus">Solca_0457</name>
</gene>
<dbReference type="Proteomes" id="UP000007590">
    <property type="component" value="Chromosome"/>
</dbReference>
<dbReference type="KEGG" id="scn:Solca_0457"/>
<dbReference type="STRING" id="929556.Solca_0457"/>
<organism evidence="1 2">
    <name type="scientific">Solitalea canadensis (strain ATCC 29591 / DSM 3403 / JCM 21819 / LMG 8368 / NBRC 15130 / NCIMB 12057 / USAM 9D)</name>
    <name type="common">Flexibacter canadensis</name>
    <dbReference type="NCBI Taxonomy" id="929556"/>
    <lineage>
        <taxon>Bacteria</taxon>
        <taxon>Pseudomonadati</taxon>
        <taxon>Bacteroidota</taxon>
        <taxon>Sphingobacteriia</taxon>
        <taxon>Sphingobacteriales</taxon>
        <taxon>Sphingobacteriaceae</taxon>
        <taxon>Solitalea</taxon>
    </lineage>
</organism>
<protein>
    <recommendedName>
        <fullName evidence="3">DUF5655 domain-containing protein</fullName>
    </recommendedName>
</protein>
<proteinExistence type="predicted"/>
<name>H8KT18_SOLCM</name>
<keyword evidence="2" id="KW-1185">Reference proteome</keyword>
<dbReference type="OrthoDB" id="671474at2"/>
<dbReference type="HOGENOM" id="CLU_1814556_0_0_10"/>